<comment type="caution">
    <text evidence="1">The sequence shown here is derived from an EMBL/GenBank/DDBJ whole genome shotgun (WGS) entry which is preliminary data.</text>
</comment>
<dbReference type="AlphaFoldDB" id="A0A8J6NMN9"/>
<sequence>MIKDVEYPVEVIAFIFGVTRSRIRQYVKEGLPKSTRNSYPLALCVQWVIEFWKKRAVVTDNAIKQHKKRLLKANADKVERENKTATKELIPAEQVKRDAERAARIVKEKVTSWPGRVAALVAVEPDPFKCDQILRQECNQLLDEIAKEVLR</sequence>
<reference evidence="1 2" key="1">
    <citation type="submission" date="2020-08" db="EMBL/GenBank/DDBJ databases">
        <title>Bridging the membrane lipid divide: bacteria of the FCB group superphylum have the potential to synthesize archaeal ether lipids.</title>
        <authorList>
            <person name="Villanueva L."/>
            <person name="Von Meijenfeldt F.A.B."/>
            <person name="Westbye A.B."/>
            <person name="Yadav S."/>
            <person name="Hopmans E.C."/>
            <person name="Dutilh B.E."/>
            <person name="Sinninghe Damste J.S."/>
        </authorList>
    </citation>
    <scope>NUCLEOTIDE SEQUENCE [LARGE SCALE GENOMIC DNA]</scope>
    <source>
        <strain evidence="1">NIOZ-UU30</strain>
    </source>
</reference>
<proteinExistence type="predicted"/>
<evidence type="ECO:0000313" key="2">
    <source>
        <dbReference type="Proteomes" id="UP000603434"/>
    </source>
</evidence>
<dbReference type="Proteomes" id="UP000603434">
    <property type="component" value="Unassembled WGS sequence"/>
</dbReference>
<protein>
    <submittedName>
        <fullName evidence="1">Uncharacterized protein</fullName>
    </submittedName>
</protein>
<evidence type="ECO:0000313" key="1">
    <source>
        <dbReference type="EMBL" id="MBC8360929.1"/>
    </source>
</evidence>
<dbReference type="EMBL" id="JACNJH010000113">
    <property type="protein sequence ID" value="MBC8360929.1"/>
    <property type="molecule type" value="Genomic_DNA"/>
</dbReference>
<name>A0A8J6NMN9_9BACT</name>
<accession>A0A8J6NMN9</accession>
<organism evidence="1 2">
    <name type="scientific">Candidatus Desulfatibia profunda</name>
    <dbReference type="NCBI Taxonomy" id="2841695"/>
    <lineage>
        <taxon>Bacteria</taxon>
        <taxon>Pseudomonadati</taxon>
        <taxon>Thermodesulfobacteriota</taxon>
        <taxon>Desulfobacteria</taxon>
        <taxon>Desulfobacterales</taxon>
        <taxon>Desulfobacterales incertae sedis</taxon>
        <taxon>Candidatus Desulfatibia</taxon>
    </lineage>
</organism>
<gene>
    <name evidence="1" type="ORF">H8E23_05995</name>
</gene>